<comment type="similarity">
    <text evidence="3 6">Belongs to the MoaB/Mog family.</text>
</comment>
<dbReference type="InterPro" id="IPR008284">
    <property type="entry name" value="MoCF_biosynth_CS"/>
</dbReference>
<accession>A0A2T1GFW2</accession>
<evidence type="ECO:0000313" key="9">
    <source>
        <dbReference type="EMBL" id="PSB56505.1"/>
    </source>
</evidence>
<dbReference type="OrthoDB" id="9784492at2"/>
<dbReference type="Gene3D" id="3.40.980.10">
    <property type="entry name" value="MoaB/Mog-like domain"/>
    <property type="match status" value="1"/>
</dbReference>
<evidence type="ECO:0000313" key="10">
    <source>
        <dbReference type="Proteomes" id="UP000238937"/>
    </source>
</evidence>
<gene>
    <name evidence="9" type="ORF">C7B77_11650</name>
</gene>
<dbReference type="InterPro" id="IPR036425">
    <property type="entry name" value="MoaB/Mog-like_dom_sf"/>
</dbReference>
<proteinExistence type="inferred from homology"/>
<dbReference type="Pfam" id="PF00994">
    <property type="entry name" value="MoCF_biosynth"/>
    <property type="match status" value="1"/>
</dbReference>
<dbReference type="FunFam" id="3.40.980.10:FF:000006">
    <property type="entry name" value="Molybdenum cofactor biosynthesis protein B"/>
    <property type="match status" value="1"/>
</dbReference>
<dbReference type="GO" id="GO:0005829">
    <property type="term" value="C:cytosol"/>
    <property type="evidence" value="ECO:0007669"/>
    <property type="project" value="TreeGrafter"/>
</dbReference>
<dbReference type="PANTHER" id="PTHR43232:SF2">
    <property type="entry name" value="MOLYBDENUM COFACTOR BIOSYNTHESIS PROTEIN B"/>
    <property type="match status" value="1"/>
</dbReference>
<evidence type="ECO:0000256" key="5">
    <source>
        <dbReference type="ARBA" id="ARBA00023150"/>
    </source>
</evidence>
<evidence type="ECO:0000256" key="3">
    <source>
        <dbReference type="ARBA" id="ARBA00006112"/>
    </source>
</evidence>
<dbReference type="SUPFAM" id="SSF53218">
    <property type="entry name" value="Molybdenum cofactor biosynthesis proteins"/>
    <property type="match status" value="1"/>
</dbReference>
<dbReference type="InterPro" id="IPR012245">
    <property type="entry name" value="MoaB"/>
</dbReference>
<keyword evidence="10" id="KW-1185">Reference proteome</keyword>
<comment type="pathway">
    <text evidence="2 6">Cofactor biosynthesis; molybdopterin biosynthesis.</text>
</comment>
<evidence type="ECO:0000256" key="4">
    <source>
        <dbReference type="ARBA" id="ARBA00015262"/>
    </source>
</evidence>
<dbReference type="PANTHER" id="PTHR43232">
    <property type="entry name" value="MOLYBDENUM COFACTOR BIOSYNTHESIS PROTEIN B"/>
    <property type="match status" value="1"/>
</dbReference>
<dbReference type="RefSeq" id="WP_106304465.1">
    <property type="nucleotide sequence ID" value="NZ_PVWO01000122.1"/>
</dbReference>
<dbReference type="InterPro" id="IPR001453">
    <property type="entry name" value="MoaB/Mog_dom"/>
</dbReference>
<name>A0A2T1GFW2_9CYAN</name>
<dbReference type="PROSITE" id="PS01078">
    <property type="entry name" value="MOCF_BIOSYNTHESIS_1"/>
    <property type="match status" value="1"/>
</dbReference>
<protein>
    <recommendedName>
        <fullName evidence="4 6">Molybdenum cofactor biosynthesis protein B</fullName>
    </recommendedName>
</protein>
<evidence type="ECO:0000256" key="7">
    <source>
        <dbReference type="SAM" id="MobiDB-lite"/>
    </source>
</evidence>
<dbReference type="AlphaFoldDB" id="A0A2T1GFW2"/>
<keyword evidence="5 6" id="KW-0501">Molybdenum cofactor biosynthesis</keyword>
<evidence type="ECO:0000259" key="8">
    <source>
        <dbReference type="SMART" id="SM00852"/>
    </source>
</evidence>
<dbReference type="NCBIfam" id="TIGR00177">
    <property type="entry name" value="molyb_syn"/>
    <property type="match status" value="1"/>
</dbReference>
<reference evidence="9 10" key="1">
    <citation type="submission" date="2018-03" db="EMBL/GenBank/DDBJ databases">
        <title>The ancient ancestry and fast evolution of plastids.</title>
        <authorList>
            <person name="Moore K.R."/>
            <person name="Magnabosco C."/>
            <person name="Momper L."/>
            <person name="Gold D.A."/>
            <person name="Bosak T."/>
            <person name="Fournier G.P."/>
        </authorList>
    </citation>
    <scope>NUCLEOTIDE SEQUENCE [LARGE SCALE GENOMIC DNA]</scope>
    <source>
        <strain evidence="9 10">CCALA 037</strain>
    </source>
</reference>
<comment type="function">
    <text evidence="1 6">May be involved in the biosynthesis of molybdopterin.</text>
</comment>
<dbReference type="SMART" id="SM00852">
    <property type="entry name" value="MoCF_biosynth"/>
    <property type="match status" value="1"/>
</dbReference>
<dbReference type="UniPathway" id="UPA00344"/>
<organism evidence="9 10">
    <name type="scientific">Chamaesiphon polymorphus CCALA 037</name>
    <dbReference type="NCBI Taxonomy" id="2107692"/>
    <lineage>
        <taxon>Bacteria</taxon>
        <taxon>Bacillati</taxon>
        <taxon>Cyanobacteriota</taxon>
        <taxon>Cyanophyceae</taxon>
        <taxon>Gomontiellales</taxon>
        <taxon>Chamaesiphonaceae</taxon>
        <taxon>Chamaesiphon</taxon>
    </lineage>
</organism>
<feature type="region of interest" description="Disordered" evidence="7">
    <location>
        <begin position="1"/>
        <end position="21"/>
    </location>
</feature>
<evidence type="ECO:0000256" key="1">
    <source>
        <dbReference type="ARBA" id="ARBA00003487"/>
    </source>
</evidence>
<sequence length="178" mass="18954">MHDPLSSGAAERSAQPHPDSSPIVVNCAIVTVSDTRTPNTDRSGELAQQLLLAAGHQIGMYRIIPDEPTRICAELEAAATAVPTINAIVFNGGTGISPRDNTYEAISGILTKTLPGFGEIFRFLSYQEIRSRAIASRAIAGTYGRLLVFSLPGSRGAVQLGMEKLILPELVHLVTQST</sequence>
<feature type="domain" description="MoaB/Mog" evidence="8">
    <location>
        <begin position="28"/>
        <end position="173"/>
    </location>
</feature>
<dbReference type="Proteomes" id="UP000238937">
    <property type="component" value="Unassembled WGS sequence"/>
</dbReference>
<dbReference type="CDD" id="cd00886">
    <property type="entry name" value="MogA_MoaB"/>
    <property type="match status" value="1"/>
</dbReference>
<evidence type="ECO:0000256" key="2">
    <source>
        <dbReference type="ARBA" id="ARBA00005046"/>
    </source>
</evidence>
<dbReference type="PIRSF" id="PIRSF006443">
    <property type="entry name" value="MoaB"/>
    <property type="match status" value="1"/>
</dbReference>
<evidence type="ECO:0000256" key="6">
    <source>
        <dbReference type="PIRNR" id="PIRNR006443"/>
    </source>
</evidence>
<dbReference type="EMBL" id="PVWO01000122">
    <property type="protein sequence ID" value="PSB56505.1"/>
    <property type="molecule type" value="Genomic_DNA"/>
</dbReference>
<dbReference type="GO" id="GO:0006777">
    <property type="term" value="P:Mo-molybdopterin cofactor biosynthetic process"/>
    <property type="evidence" value="ECO:0007669"/>
    <property type="project" value="UniProtKB-UniRule"/>
</dbReference>
<comment type="caution">
    <text evidence="9">The sequence shown here is derived from an EMBL/GenBank/DDBJ whole genome shotgun (WGS) entry which is preliminary data.</text>
</comment>